<evidence type="ECO:0000313" key="2">
    <source>
        <dbReference type="Proteomes" id="UP000431901"/>
    </source>
</evidence>
<evidence type="ECO:0000313" key="1">
    <source>
        <dbReference type="EMBL" id="MXQ64580.1"/>
    </source>
</evidence>
<proteinExistence type="predicted"/>
<dbReference type="RefSeq" id="WP_161102793.1">
    <property type="nucleotide sequence ID" value="NZ_JBHLYI010000001.1"/>
</dbReference>
<dbReference type="EMBL" id="WUTW01000002">
    <property type="protein sequence ID" value="MXQ64580.1"/>
    <property type="molecule type" value="Genomic_DNA"/>
</dbReference>
<accession>A0A6I4W765</accession>
<gene>
    <name evidence="1" type="ORF">GQ466_11080</name>
</gene>
<reference evidence="1 2" key="1">
    <citation type="submission" date="2019-12" db="EMBL/GenBank/DDBJ databases">
        <title>Nocardia macrotermitis sp. nov. and Nocardia aurantia sp. nov., isolated from the gut of the fungus growing-termite Macrotermes natalensis.</title>
        <authorList>
            <person name="Christine B."/>
            <person name="Rene B."/>
        </authorList>
    </citation>
    <scope>NUCLEOTIDE SEQUENCE [LARGE SCALE GENOMIC DNA]</scope>
    <source>
        <strain evidence="1 2">DSM 102126</strain>
    </source>
</reference>
<protein>
    <submittedName>
        <fullName evidence="1">Uncharacterized protein</fullName>
    </submittedName>
</protein>
<organism evidence="1 2">
    <name type="scientific">Actinomadura rayongensis</name>
    <dbReference type="NCBI Taxonomy" id="1429076"/>
    <lineage>
        <taxon>Bacteria</taxon>
        <taxon>Bacillati</taxon>
        <taxon>Actinomycetota</taxon>
        <taxon>Actinomycetes</taxon>
        <taxon>Streptosporangiales</taxon>
        <taxon>Thermomonosporaceae</taxon>
        <taxon>Actinomadura</taxon>
    </lineage>
</organism>
<dbReference type="Proteomes" id="UP000431901">
    <property type="component" value="Unassembled WGS sequence"/>
</dbReference>
<name>A0A6I4W765_9ACTN</name>
<sequence>MATQRSTAAANGHHARGSRHTIALLRSLITALAGSLSGDPTNLSRKSVLFPVLYEKTFWDDLRARCTSGDEVRQKFGDASRIMPRHIVVDDDDRPIIWLSCGESATLRIICRQSPSRFAQKAHQVIAVTGWIGSPGMACRKPCTDEQQWILIGKFLVIARKVGTQDAGHLLPVDSRWRRDRRSDEFPKQYRERHIRYPARFYRLRVRTLMRLSGWIAAAASMPGGAEGLVPVAFDGKTMRCAPFCACTASEAGAVIRGVSERH</sequence>
<comment type="caution">
    <text evidence="1">The sequence shown here is derived from an EMBL/GenBank/DDBJ whole genome shotgun (WGS) entry which is preliminary data.</text>
</comment>
<keyword evidence="2" id="KW-1185">Reference proteome</keyword>
<dbReference type="AlphaFoldDB" id="A0A6I4W765"/>